<dbReference type="RefSeq" id="WP_250422416.1">
    <property type="nucleotide sequence ID" value="NZ_JAJKBJ010000017.1"/>
</dbReference>
<gene>
    <name evidence="1" type="ORF">LOX96_12910</name>
</gene>
<proteinExistence type="predicted"/>
<evidence type="ECO:0000313" key="1">
    <source>
        <dbReference type="EMBL" id="MCL9685000.1"/>
    </source>
</evidence>
<dbReference type="Proteomes" id="UP001139721">
    <property type="component" value="Unassembled WGS sequence"/>
</dbReference>
<protein>
    <submittedName>
        <fullName evidence="1">Uncharacterized protein</fullName>
    </submittedName>
</protein>
<reference evidence="1" key="1">
    <citation type="submission" date="2021-11" db="EMBL/GenBank/DDBJ databases">
        <title>Legionella maioricencis sp. nov., a new species isolated from hot water samples in Mallorca.</title>
        <authorList>
            <person name="Crespi S."/>
            <person name="Drasar V."/>
            <person name="Salva-Serra F."/>
            <person name="Jaen-Luchoro D."/>
            <person name="Pineiro-Iglesias B."/>
            <person name="Aliaga F."/>
            <person name="Fernandez-Juarez V."/>
            <person name="Coll G."/>
            <person name="Moore E.R.B."/>
            <person name="Bennasar-Figueras A."/>
        </authorList>
    </citation>
    <scope>NUCLEOTIDE SEQUENCE</scope>
    <source>
        <strain evidence="1">HCPI-6</strain>
    </source>
</reference>
<evidence type="ECO:0000313" key="2">
    <source>
        <dbReference type="Proteomes" id="UP001139721"/>
    </source>
</evidence>
<comment type="caution">
    <text evidence="1">The sequence shown here is derived from an EMBL/GenBank/DDBJ whole genome shotgun (WGS) entry which is preliminary data.</text>
</comment>
<dbReference type="Gene3D" id="3.90.79.10">
    <property type="entry name" value="Nucleoside Triphosphate Pyrophosphohydrolase"/>
    <property type="match status" value="1"/>
</dbReference>
<dbReference type="AlphaFoldDB" id="A0A9X2D1P3"/>
<accession>A0A9X2D1P3</accession>
<organism evidence="1 2">
    <name type="scientific">Legionella maioricensis</name>
    <dbReference type="NCBI Taxonomy" id="2896528"/>
    <lineage>
        <taxon>Bacteria</taxon>
        <taxon>Pseudomonadati</taxon>
        <taxon>Pseudomonadota</taxon>
        <taxon>Gammaproteobacteria</taxon>
        <taxon>Legionellales</taxon>
        <taxon>Legionellaceae</taxon>
        <taxon>Legionella</taxon>
    </lineage>
</organism>
<dbReference type="EMBL" id="JAJKBJ010000017">
    <property type="protein sequence ID" value="MCL9685000.1"/>
    <property type="molecule type" value="Genomic_DNA"/>
</dbReference>
<keyword evidence="2" id="KW-1185">Reference proteome</keyword>
<name>A0A9X2D1P3_9GAMM</name>
<sequence length="61" mass="7211">MSIFLRAKYPKGQIINSPEQDKIISWEWFDIDFIPDNLFLPLKNLLHEKGKEFLLYLSSGI</sequence>